<name>A0A370TDL5_9HELO</name>
<dbReference type="Proteomes" id="UP000254866">
    <property type="component" value="Unassembled WGS sequence"/>
</dbReference>
<feature type="transmembrane region" description="Helical" evidence="5">
    <location>
        <begin position="242"/>
        <end position="261"/>
    </location>
</feature>
<organism evidence="6 7">
    <name type="scientific">Venustampulla echinocandica</name>
    <dbReference type="NCBI Taxonomy" id="2656787"/>
    <lineage>
        <taxon>Eukaryota</taxon>
        <taxon>Fungi</taxon>
        <taxon>Dikarya</taxon>
        <taxon>Ascomycota</taxon>
        <taxon>Pezizomycotina</taxon>
        <taxon>Leotiomycetes</taxon>
        <taxon>Helotiales</taxon>
        <taxon>Pleuroascaceae</taxon>
        <taxon>Venustampulla</taxon>
    </lineage>
</organism>
<comment type="subcellular location">
    <subcellularLocation>
        <location evidence="1">Membrane</location>
        <topology evidence="1">Multi-pass membrane protein</topology>
    </subcellularLocation>
</comment>
<evidence type="ECO:0000256" key="3">
    <source>
        <dbReference type="ARBA" id="ARBA00022989"/>
    </source>
</evidence>
<feature type="transmembrane region" description="Helical" evidence="5">
    <location>
        <begin position="191"/>
        <end position="212"/>
    </location>
</feature>
<evidence type="ECO:0000313" key="7">
    <source>
        <dbReference type="Proteomes" id="UP000254866"/>
    </source>
</evidence>
<evidence type="ECO:0000256" key="2">
    <source>
        <dbReference type="ARBA" id="ARBA00022692"/>
    </source>
</evidence>
<feature type="transmembrane region" description="Helical" evidence="5">
    <location>
        <begin position="20"/>
        <end position="40"/>
    </location>
</feature>
<evidence type="ECO:0000256" key="1">
    <source>
        <dbReference type="ARBA" id="ARBA00004141"/>
    </source>
</evidence>
<reference evidence="6 7" key="1">
    <citation type="journal article" date="2018" name="IMA Fungus">
        <title>IMA Genome-F 9: Draft genome sequence of Annulohypoxylon stygium, Aspergillus mulundensis, Berkeleyomyces basicola (syn. Thielaviopsis basicola), Ceratocystis smalleyi, two Cercospora beticola strains, Coleophoma cylindrospora, Fusarium fracticaudum, Phialophora cf. hyalina, and Morchella septimelata.</title>
        <authorList>
            <person name="Wingfield B.D."/>
            <person name="Bills G.F."/>
            <person name="Dong Y."/>
            <person name="Huang W."/>
            <person name="Nel W.J."/>
            <person name="Swalarsk-Parry B.S."/>
            <person name="Vaghefi N."/>
            <person name="Wilken P.M."/>
            <person name="An Z."/>
            <person name="de Beer Z.W."/>
            <person name="De Vos L."/>
            <person name="Chen L."/>
            <person name="Duong T.A."/>
            <person name="Gao Y."/>
            <person name="Hammerbacher A."/>
            <person name="Kikkert J.R."/>
            <person name="Li Y."/>
            <person name="Li H."/>
            <person name="Li K."/>
            <person name="Li Q."/>
            <person name="Liu X."/>
            <person name="Ma X."/>
            <person name="Naidoo K."/>
            <person name="Pethybridge S.J."/>
            <person name="Sun J."/>
            <person name="Steenkamp E.T."/>
            <person name="van der Nest M.A."/>
            <person name="van Wyk S."/>
            <person name="Wingfield M.J."/>
            <person name="Xiong C."/>
            <person name="Yue Q."/>
            <person name="Zhang X."/>
        </authorList>
    </citation>
    <scope>NUCLEOTIDE SEQUENCE [LARGE SCALE GENOMIC DNA]</scope>
    <source>
        <strain evidence="6 7">BP 5553</strain>
    </source>
</reference>
<feature type="transmembrane region" description="Helical" evidence="5">
    <location>
        <begin position="47"/>
        <end position="65"/>
    </location>
</feature>
<dbReference type="PANTHER" id="PTHR31465">
    <property type="entry name" value="PROTEIN RTA1-RELATED"/>
    <property type="match status" value="1"/>
</dbReference>
<keyword evidence="3 5" id="KW-1133">Transmembrane helix</keyword>
<dbReference type="AlphaFoldDB" id="A0A370TDL5"/>
<evidence type="ECO:0008006" key="8">
    <source>
        <dbReference type="Google" id="ProtNLM"/>
    </source>
</evidence>
<dbReference type="GeneID" id="43601865"/>
<protein>
    <recommendedName>
        <fullName evidence="8">RTA1 protein</fullName>
    </recommendedName>
</protein>
<dbReference type="OrthoDB" id="3358017at2759"/>
<dbReference type="Pfam" id="PF04479">
    <property type="entry name" value="RTA1"/>
    <property type="match status" value="1"/>
</dbReference>
<dbReference type="STRING" id="2656787.A0A370TDL5"/>
<dbReference type="EMBL" id="NPIC01000010">
    <property type="protein sequence ID" value="RDL32560.1"/>
    <property type="molecule type" value="Genomic_DNA"/>
</dbReference>
<comment type="caution">
    <text evidence="6">The sequence shown here is derived from an EMBL/GenBank/DDBJ whole genome shotgun (WGS) entry which is preliminary data.</text>
</comment>
<evidence type="ECO:0000256" key="5">
    <source>
        <dbReference type="SAM" id="Phobius"/>
    </source>
</evidence>
<feature type="transmembrane region" description="Helical" evidence="5">
    <location>
        <begin position="77"/>
        <end position="99"/>
    </location>
</feature>
<evidence type="ECO:0000256" key="4">
    <source>
        <dbReference type="ARBA" id="ARBA00023136"/>
    </source>
</evidence>
<evidence type="ECO:0000313" key="6">
    <source>
        <dbReference type="EMBL" id="RDL32560.1"/>
    </source>
</evidence>
<gene>
    <name evidence="6" type="ORF">BP5553_09016</name>
</gene>
<keyword evidence="7" id="KW-1185">Reference proteome</keyword>
<feature type="transmembrane region" description="Helical" evidence="5">
    <location>
        <begin position="161"/>
        <end position="179"/>
    </location>
</feature>
<dbReference type="InterPro" id="IPR007568">
    <property type="entry name" value="RTA1"/>
</dbReference>
<accession>A0A370TDL5</accession>
<keyword evidence="2 5" id="KW-0812">Transmembrane</keyword>
<dbReference type="RefSeq" id="XP_031866282.1">
    <property type="nucleotide sequence ID" value="XM_032017639.1"/>
</dbReference>
<dbReference type="PANTHER" id="PTHR31465:SF13">
    <property type="entry name" value="RTA1 DOMAIN PROTEIN-RELATED"/>
    <property type="match status" value="1"/>
</dbReference>
<sequence length="344" mass="38880">MENGQYVDGSLWFYAPNKAAPVVWAFLFSVSMGIHIYQCIHYKCWKVTGILPWAALLFVVGYILREIGAFNFDNINIFISSLVFIYAAPPLYELANYFILSRILYYVPYHSPIHPGRVLTTFGGLSVVVEALNGNGAAYVANTSLPQSKQDVGKSLLKAALVLQLVILCLFIALAVVFQRKCVRAGIFPRNLKLVLLTLYISSALIGVRTIYRTVEYFTTSQLNFHENLDPNGLSAILRYEWFFWIFEAVLMVLNSFLLNARHPMRFLPRDNAIYLAEDGHTEIKGPGYQDKRNIIVTIFDPFDLIGLASGRNKGDKFWETHEEGRTVGLETVKKDGDVESRGD</sequence>
<keyword evidence="4 5" id="KW-0472">Membrane</keyword>
<dbReference type="GO" id="GO:0016020">
    <property type="term" value="C:membrane"/>
    <property type="evidence" value="ECO:0007669"/>
    <property type="project" value="UniProtKB-SubCell"/>
</dbReference>
<feature type="transmembrane region" description="Helical" evidence="5">
    <location>
        <begin position="119"/>
        <end position="141"/>
    </location>
</feature>
<proteinExistence type="predicted"/>